<reference evidence="6 7" key="1">
    <citation type="submission" date="2020-08" db="EMBL/GenBank/DDBJ databases">
        <title>Genomic Encyclopedia of Type Strains, Phase IV (KMG-IV): sequencing the most valuable type-strain genomes for metagenomic binning, comparative biology and taxonomic classification.</title>
        <authorList>
            <person name="Goeker M."/>
        </authorList>
    </citation>
    <scope>NUCLEOTIDE SEQUENCE [LARGE SCALE GENOMIC DNA]</scope>
    <source>
        <strain evidence="6 7">DSM 102238</strain>
    </source>
</reference>
<dbReference type="AlphaFoldDB" id="A0A7W6E7T7"/>
<dbReference type="EC" id="3.2.2.21" evidence="2"/>
<gene>
    <name evidence="6" type="ORF">GGR04_000114</name>
</gene>
<dbReference type="Pfam" id="PF00730">
    <property type="entry name" value="HhH-GPD"/>
    <property type="match status" value="1"/>
</dbReference>
<dbReference type="PANTHER" id="PTHR43003:SF5">
    <property type="entry name" value="DNA-3-METHYLADENINE GLYCOSYLASE"/>
    <property type="match status" value="1"/>
</dbReference>
<evidence type="ECO:0000259" key="5">
    <source>
        <dbReference type="SMART" id="SM00478"/>
    </source>
</evidence>
<proteinExistence type="predicted"/>
<dbReference type="EMBL" id="JACIEK010000001">
    <property type="protein sequence ID" value="MBB3996293.1"/>
    <property type="molecule type" value="Genomic_DNA"/>
</dbReference>
<dbReference type="InterPro" id="IPR003265">
    <property type="entry name" value="HhH-GPD_domain"/>
</dbReference>
<dbReference type="GO" id="GO:0006307">
    <property type="term" value="P:DNA alkylation repair"/>
    <property type="evidence" value="ECO:0007669"/>
    <property type="project" value="TreeGrafter"/>
</dbReference>
<keyword evidence="3" id="KW-0227">DNA damage</keyword>
<dbReference type="SMART" id="SM00478">
    <property type="entry name" value="ENDO3c"/>
    <property type="match status" value="1"/>
</dbReference>
<dbReference type="Gene3D" id="1.10.1670.40">
    <property type="match status" value="1"/>
</dbReference>
<dbReference type="Proteomes" id="UP000542776">
    <property type="component" value="Unassembled WGS sequence"/>
</dbReference>
<dbReference type="GO" id="GO:0006285">
    <property type="term" value="P:base-excision repair, AP site formation"/>
    <property type="evidence" value="ECO:0007669"/>
    <property type="project" value="TreeGrafter"/>
</dbReference>
<keyword evidence="4" id="KW-0234">DNA repair</keyword>
<keyword evidence="6" id="KW-0378">Hydrolase</keyword>
<dbReference type="GO" id="GO:0032993">
    <property type="term" value="C:protein-DNA complex"/>
    <property type="evidence" value="ECO:0007669"/>
    <property type="project" value="TreeGrafter"/>
</dbReference>
<dbReference type="RefSeq" id="WP_183196804.1">
    <property type="nucleotide sequence ID" value="NZ_JACIEK010000001.1"/>
</dbReference>
<sequence>MIRSEADIAEALDELLRLDPRLAAIAATAGPLPLRRLPAGLRGLLRTLMGQQVSIASADAIFARFASLVDLDDPHAILAAPEETFRAAGLSRAKQQTALAVAEAIRDGRLDLARVEAGPSPAGIAELVAVRGIGRWTAECHLLFAAGHRDVFPAGDLALQVAVSHALSLEGRISERALATMAALWSPVRSAAARLFWAHYRTVTRRSAVPGAVPAGSGGAEG</sequence>
<dbReference type="GO" id="GO:0043916">
    <property type="term" value="F:DNA-7-methylguanine glycosylase activity"/>
    <property type="evidence" value="ECO:0007669"/>
    <property type="project" value="TreeGrafter"/>
</dbReference>
<evidence type="ECO:0000256" key="3">
    <source>
        <dbReference type="ARBA" id="ARBA00022763"/>
    </source>
</evidence>
<evidence type="ECO:0000256" key="1">
    <source>
        <dbReference type="ARBA" id="ARBA00000086"/>
    </source>
</evidence>
<keyword evidence="7" id="KW-1185">Reference proteome</keyword>
<dbReference type="PANTHER" id="PTHR43003">
    <property type="entry name" value="DNA-3-METHYLADENINE GLYCOSYLASE"/>
    <property type="match status" value="1"/>
</dbReference>
<dbReference type="SUPFAM" id="SSF48150">
    <property type="entry name" value="DNA-glycosylase"/>
    <property type="match status" value="1"/>
</dbReference>
<organism evidence="6 7">
    <name type="scientific">Aureimonas pseudogalii</name>
    <dbReference type="NCBI Taxonomy" id="1744844"/>
    <lineage>
        <taxon>Bacteria</taxon>
        <taxon>Pseudomonadati</taxon>
        <taxon>Pseudomonadota</taxon>
        <taxon>Alphaproteobacteria</taxon>
        <taxon>Hyphomicrobiales</taxon>
        <taxon>Aurantimonadaceae</taxon>
        <taxon>Aureimonas</taxon>
    </lineage>
</organism>
<dbReference type="InterPro" id="IPR051912">
    <property type="entry name" value="Alkylbase_DNA_Glycosylase/TA"/>
</dbReference>
<comment type="caution">
    <text evidence="6">The sequence shown here is derived from an EMBL/GenBank/DDBJ whole genome shotgun (WGS) entry which is preliminary data.</text>
</comment>
<dbReference type="InterPro" id="IPR011257">
    <property type="entry name" value="DNA_glycosylase"/>
</dbReference>
<feature type="domain" description="HhH-GPD" evidence="5">
    <location>
        <begin position="49"/>
        <end position="200"/>
    </location>
</feature>
<name>A0A7W6E7T7_9HYPH</name>
<evidence type="ECO:0000256" key="4">
    <source>
        <dbReference type="ARBA" id="ARBA00023204"/>
    </source>
</evidence>
<dbReference type="GO" id="GO:0008725">
    <property type="term" value="F:DNA-3-methyladenine glycosylase activity"/>
    <property type="evidence" value="ECO:0007669"/>
    <property type="project" value="TreeGrafter"/>
</dbReference>
<accession>A0A7W6E7T7</accession>
<dbReference type="GO" id="GO:0032131">
    <property type="term" value="F:alkylated DNA binding"/>
    <property type="evidence" value="ECO:0007669"/>
    <property type="project" value="TreeGrafter"/>
</dbReference>
<dbReference type="Gene3D" id="1.10.340.30">
    <property type="entry name" value="Hypothetical protein, domain 2"/>
    <property type="match status" value="1"/>
</dbReference>
<dbReference type="GO" id="GO:0005737">
    <property type="term" value="C:cytoplasm"/>
    <property type="evidence" value="ECO:0007669"/>
    <property type="project" value="TreeGrafter"/>
</dbReference>
<protein>
    <recommendedName>
        <fullName evidence="2">DNA-3-methyladenine glycosylase II</fullName>
        <ecNumber evidence="2">3.2.2.21</ecNumber>
    </recommendedName>
</protein>
<comment type="catalytic activity">
    <reaction evidence="1">
        <text>Hydrolysis of alkylated DNA, releasing 3-methyladenine, 3-methylguanine, 7-methylguanine and 7-methyladenine.</text>
        <dbReference type="EC" id="3.2.2.21"/>
    </reaction>
</comment>
<evidence type="ECO:0000313" key="6">
    <source>
        <dbReference type="EMBL" id="MBB3996293.1"/>
    </source>
</evidence>
<dbReference type="CDD" id="cd00056">
    <property type="entry name" value="ENDO3c"/>
    <property type="match status" value="1"/>
</dbReference>
<evidence type="ECO:0000256" key="2">
    <source>
        <dbReference type="ARBA" id="ARBA00012000"/>
    </source>
</evidence>
<evidence type="ECO:0000313" key="7">
    <source>
        <dbReference type="Proteomes" id="UP000542776"/>
    </source>
</evidence>
<keyword evidence="6" id="KW-0326">Glycosidase</keyword>